<evidence type="ECO:0000256" key="1">
    <source>
        <dbReference type="SAM" id="MobiDB-lite"/>
    </source>
</evidence>
<sequence>MGGGRRRNRGLSEEEKALWDKVAESVSPLLARRRRRKAAAPAPAEPLTEPVHDDAPVSAASPTAHPPPPRHPAPDASGTAGKPKAKPSPTPLAPIDTRTRRKLVRGTMAIEERLDLHGMTQHDAYRELRRFLAGAQARGARMVIVITGKGRSSSGPYALDGTERGILRRVVPQWLAMPDLRDVVIGFDEAHTAHGGAGALYVRLRRPRHLTIEIEP</sequence>
<dbReference type="Proteomes" id="UP000766595">
    <property type="component" value="Unassembled WGS sequence"/>
</dbReference>
<feature type="compositionally biased region" description="Low complexity" evidence="1">
    <location>
        <begin position="39"/>
        <end position="49"/>
    </location>
</feature>
<protein>
    <submittedName>
        <fullName evidence="3">Smr/MutS family protein</fullName>
    </submittedName>
</protein>
<gene>
    <name evidence="3" type="ORF">KL771_15355</name>
</gene>
<evidence type="ECO:0000313" key="3">
    <source>
        <dbReference type="EMBL" id="MBT9290844.1"/>
    </source>
</evidence>
<dbReference type="AlphaFoldDB" id="A0A947D639"/>
<dbReference type="EMBL" id="JAHHZF010000007">
    <property type="protein sequence ID" value="MBT9290844.1"/>
    <property type="molecule type" value="Genomic_DNA"/>
</dbReference>
<feature type="region of interest" description="Disordered" evidence="1">
    <location>
        <begin position="1"/>
        <end position="103"/>
    </location>
</feature>
<evidence type="ECO:0000313" key="4">
    <source>
        <dbReference type="Proteomes" id="UP000766595"/>
    </source>
</evidence>
<feature type="compositionally biased region" description="Basic and acidic residues" evidence="1">
    <location>
        <begin position="10"/>
        <end position="23"/>
    </location>
</feature>
<keyword evidence="4" id="KW-1185">Reference proteome</keyword>
<evidence type="ECO:0000259" key="2">
    <source>
        <dbReference type="PROSITE" id="PS50828"/>
    </source>
</evidence>
<dbReference type="InterPro" id="IPR036063">
    <property type="entry name" value="Smr_dom_sf"/>
</dbReference>
<name>A0A947D639_9HYPH</name>
<dbReference type="SMART" id="SM00463">
    <property type="entry name" value="SMR"/>
    <property type="match status" value="1"/>
</dbReference>
<dbReference type="Gene3D" id="3.30.1370.110">
    <property type="match status" value="1"/>
</dbReference>
<dbReference type="SUPFAM" id="SSF160443">
    <property type="entry name" value="SMR domain-like"/>
    <property type="match status" value="1"/>
</dbReference>
<dbReference type="PANTHER" id="PTHR35562">
    <property type="entry name" value="DNA ENDONUCLEASE SMRA-RELATED"/>
    <property type="match status" value="1"/>
</dbReference>
<accession>A0A947D639</accession>
<dbReference type="RefSeq" id="WP_261969429.1">
    <property type="nucleotide sequence ID" value="NZ_JAHHZF010000007.1"/>
</dbReference>
<feature type="domain" description="Smr" evidence="2">
    <location>
        <begin position="114"/>
        <end position="205"/>
    </location>
</feature>
<dbReference type="InterPro" id="IPR002625">
    <property type="entry name" value="Smr_dom"/>
</dbReference>
<dbReference type="PANTHER" id="PTHR35562:SF2">
    <property type="entry name" value="DNA ENDONUCLEASE SMRA-RELATED"/>
    <property type="match status" value="1"/>
</dbReference>
<dbReference type="PROSITE" id="PS50828">
    <property type="entry name" value="SMR"/>
    <property type="match status" value="1"/>
</dbReference>
<reference evidence="3 4" key="1">
    <citation type="submission" date="2021-06" db="EMBL/GenBank/DDBJ databases">
        <authorList>
            <person name="Grouzdev D.S."/>
            <person name="Koziaeva V."/>
        </authorList>
    </citation>
    <scope>NUCLEOTIDE SEQUENCE [LARGE SCALE GENOMIC DNA]</scope>
    <source>
        <strain evidence="3 4">22</strain>
    </source>
</reference>
<dbReference type="Pfam" id="PF01713">
    <property type="entry name" value="Smr"/>
    <property type="match status" value="1"/>
</dbReference>
<organism evidence="3 4">
    <name type="scientific">Prosthecodimorpha staleyi</name>
    <dbReference type="NCBI Taxonomy" id="2840188"/>
    <lineage>
        <taxon>Bacteria</taxon>
        <taxon>Pseudomonadati</taxon>
        <taxon>Pseudomonadota</taxon>
        <taxon>Alphaproteobacteria</taxon>
        <taxon>Hyphomicrobiales</taxon>
        <taxon>Ancalomicrobiaceae</taxon>
        <taxon>Prosthecodimorpha</taxon>
    </lineage>
</organism>
<comment type="caution">
    <text evidence="3">The sequence shown here is derived from an EMBL/GenBank/DDBJ whole genome shotgun (WGS) entry which is preliminary data.</text>
</comment>
<proteinExistence type="predicted"/>